<sequence>MDEVVTTAVAQKRRVSFVLGFGIFFFPIVFGWFVFRKGHSTLARIVVVPWLILALLGFVVTVTAIKQAFDQVNESHAINSQSAQRERSQ</sequence>
<organism evidence="2 3">
    <name type="scientific">Pseudomonas lutea</name>
    <dbReference type="NCBI Taxonomy" id="243924"/>
    <lineage>
        <taxon>Bacteria</taxon>
        <taxon>Pseudomonadati</taxon>
        <taxon>Pseudomonadota</taxon>
        <taxon>Gammaproteobacteria</taxon>
        <taxon>Pseudomonadales</taxon>
        <taxon>Pseudomonadaceae</taxon>
        <taxon>Pseudomonas</taxon>
    </lineage>
</organism>
<protein>
    <submittedName>
        <fullName evidence="2">Uncharacterized protein</fullName>
    </submittedName>
</protein>
<accession>A0ABR9A1K8</accession>
<reference evidence="2 3" key="1">
    <citation type="journal article" date="2020" name="FEMS Microbiol. Ecol.">
        <title>Temporal dynamics of bacterial communities during seed development and maturation.</title>
        <authorList>
            <person name="Chesneau G."/>
            <person name="Torres-Cortes G."/>
            <person name="Briand M."/>
            <person name="Darrasse A."/>
            <person name="Preveaux A."/>
            <person name="Marais C."/>
            <person name="Jacques M.A."/>
            <person name="Shade A."/>
            <person name="Barret M."/>
        </authorList>
    </citation>
    <scope>NUCLEOTIDE SEQUENCE [LARGE SCALE GENOMIC DNA]</scope>
    <source>
        <strain evidence="2 3">CFBP13723</strain>
    </source>
</reference>
<keyword evidence="1" id="KW-0812">Transmembrane</keyword>
<proteinExistence type="predicted"/>
<keyword evidence="1" id="KW-0472">Membrane</keyword>
<dbReference type="RefSeq" id="WP_191942854.1">
    <property type="nucleotide sequence ID" value="NZ_JACYNP010000001.1"/>
</dbReference>
<dbReference type="EMBL" id="JACYNP010000001">
    <property type="protein sequence ID" value="MBD8119952.1"/>
    <property type="molecule type" value="Genomic_DNA"/>
</dbReference>
<keyword evidence="1" id="KW-1133">Transmembrane helix</keyword>
<keyword evidence="3" id="KW-1185">Reference proteome</keyword>
<feature type="transmembrane region" description="Helical" evidence="1">
    <location>
        <begin position="42"/>
        <end position="65"/>
    </location>
</feature>
<name>A0ABR9A1K8_9PSED</name>
<gene>
    <name evidence="2" type="ORF">IFT62_01880</name>
</gene>
<feature type="transmembrane region" description="Helical" evidence="1">
    <location>
        <begin position="15"/>
        <end position="35"/>
    </location>
</feature>
<evidence type="ECO:0000313" key="2">
    <source>
        <dbReference type="EMBL" id="MBD8119952.1"/>
    </source>
</evidence>
<dbReference type="Proteomes" id="UP000625247">
    <property type="component" value="Unassembled WGS sequence"/>
</dbReference>
<evidence type="ECO:0000313" key="3">
    <source>
        <dbReference type="Proteomes" id="UP000625247"/>
    </source>
</evidence>
<comment type="caution">
    <text evidence="2">The sequence shown here is derived from an EMBL/GenBank/DDBJ whole genome shotgun (WGS) entry which is preliminary data.</text>
</comment>
<evidence type="ECO:0000256" key="1">
    <source>
        <dbReference type="SAM" id="Phobius"/>
    </source>
</evidence>